<feature type="domain" description="Peptidase A2" evidence="4">
    <location>
        <begin position="287"/>
        <end position="368"/>
    </location>
</feature>
<keyword evidence="3" id="KW-0812">Transmembrane</keyword>
<evidence type="ECO:0000259" key="4">
    <source>
        <dbReference type="PROSITE" id="PS50175"/>
    </source>
</evidence>
<feature type="compositionally biased region" description="Basic residues" evidence="2">
    <location>
        <begin position="1"/>
        <end position="10"/>
    </location>
</feature>
<dbReference type="PROSITE" id="PS50175">
    <property type="entry name" value="ASP_PROT_RETROV"/>
    <property type="match status" value="1"/>
</dbReference>
<dbReference type="EMBL" id="JARBDR010000141">
    <property type="protein sequence ID" value="KAJ8320703.1"/>
    <property type="molecule type" value="Genomic_DNA"/>
</dbReference>
<dbReference type="SUPFAM" id="SSF50630">
    <property type="entry name" value="Acid proteases"/>
    <property type="match status" value="1"/>
</dbReference>
<gene>
    <name evidence="5" type="ORF">KUTeg_002290</name>
</gene>
<keyword evidence="1" id="KW-0378">Hydrolase</keyword>
<evidence type="ECO:0000313" key="5">
    <source>
        <dbReference type="EMBL" id="KAJ8320703.1"/>
    </source>
</evidence>
<dbReference type="PANTHER" id="PTHR33223:SF6">
    <property type="entry name" value="CCHC-TYPE DOMAIN-CONTAINING PROTEIN"/>
    <property type="match status" value="1"/>
</dbReference>
<protein>
    <recommendedName>
        <fullName evidence="4">Peptidase A2 domain-containing protein</fullName>
    </recommendedName>
</protein>
<dbReference type="PROSITE" id="PS00141">
    <property type="entry name" value="ASP_PROTEASE"/>
    <property type="match status" value="1"/>
</dbReference>
<accession>A0ABQ9FTW8</accession>
<dbReference type="PANTHER" id="PTHR33223">
    <property type="entry name" value="CCHC-TYPE DOMAIN-CONTAINING PROTEIN"/>
    <property type="match status" value="1"/>
</dbReference>
<organism evidence="5 6">
    <name type="scientific">Tegillarca granosa</name>
    <name type="common">Malaysian cockle</name>
    <name type="synonym">Anadara granosa</name>
    <dbReference type="NCBI Taxonomy" id="220873"/>
    <lineage>
        <taxon>Eukaryota</taxon>
        <taxon>Metazoa</taxon>
        <taxon>Spiralia</taxon>
        <taxon>Lophotrochozoa</taxon>
        <taxon>Mollusca</taxon>
        <taxon>Bivalvia</taxon>
        <taxon>Autobranchia</taxon>
        <taxon>Pteriomorphia</taxon>
        <taxon>Arcoida</taxon>
        <taxon>Arcoidea</taxon>
        <taxon>Arcidae</taxon>
        <taxon>Tegillarca</taxon>
    </lineage>
</organism>
<reference evidence="5 6" key="1">
    <citation type="submission" date="2022-12" db="EMBL/GenBank/DDBJ databases">
        <title>Chromosome-level genome of Tegillarca granosa.</title>
        <authorList>
            <person name="Kim J."/>
        </authorList>
    </citation>
    <scope>NUCLEOTIDE SEQUENCE [LARGE SCALE GENOMIC DNA]</scope>
    <source>
        <strain evidence="5">Teg-2019</strain>
        <tissue evidence="5">Adductor muscle</tissue>
    </source>
</reference>
<comment type="caution">
    <text evidence="5">The sequence shown here is derived from an EMBL/GenBank/DDBJ whole genome shotgun (WGS) entry which is preliminary data.</text>
</comment>
<dbReference type="CDD" id="cd00303">
    <property type="entry name" value="retropepsin_like"/>
    <property type="match status" value="1"/>
</dbReference>
<keyword evidence="3" id="KW-0472">Membrane</keyword>
<dbReference type="InterPro" id="IPR001995">
    <property type="entry name" value="Peptidase_A2_cat"/>
</dbReference>
<dbReference type="Pfam" id="PF13975">
    <property type="entry name" value="gag-asp_proteas"/>
    <property type="match status" value="1"/>
</dbReference>
<dbReference type="Proteomes" id="UP001217089">
    <property type="component" value="Unassembled WGS sequence"/>
</dbReference>
<name>A0ABQ9FTW8_TEGGR</name>
<dbReference type="InterPro" id="IPR001969">
    <property type="entry name" value="Aspartic_peptidase_AS"/>
</dbReference>
<evidence type="ECO:0000256" key="2">
    <source>
        <dbReference type="SAM" id="MobiDB-lite"/>
    </source>
</evidence>
<proteinExistence type="predicted"/>
<feature type="region of interest" description="Disordered" evidence="2">
    <location>
        <begin position="1"/>
        <end position="37"/>
    </location>
</feature>
<evidence type="ECO:0000256" key="3">
    <source>
        <dbReference type="SAM" id="Phobius"/>
    </source>
</evidence>
<evidence type="ECO:0000313" key="6">
    <source>
        <dbReference type="Proteomes" id="UP001217089"/>
    </source>
</evidence>
<sequence>MPYLRSHKGQIMRPENTQATENNENHEEVQASGSNNILTPPPGFQVRHHVNIQPFNGKEDAAQWWVMFLTFVQLQRMPEPEAILVLPFHLTGVAKQWYYMLSNDIKASLATIRDAFIKRFKPTVDKNIGLTNLSQKTTESIQEYIDRSTELNIDNSVSEQFLITLIENGLRGEYKNIIIPRRCKNLEEMREAGQIAELTIASSSSTSPGAIADTINSAVYSAVSACERKIMDSLGEKLDKTLSSISRHQQKPWQPNNHVNQSSQCGYCGKMDSEKCTTQITIGGVKTNALIDTGANISVIHQDFLRRTSYATTQYEKSENSSVIAANGNHVQILGKIKLCVTFGNSNFYTYAHVLPNLHHSVILGIDFLSETKAHLNFDSNTLEIKDENTVCCINPCTTGCGIARTVKAISLPKKSETIIEVSVSKQKQGATVFLEPLKNLEPNDILVARCIVKIENGKAFIRRVRANSPNTICMFLMILGLVYGGSAVPQEDIIQRINYGVVFKEQTQLYLAKESWLQTFKVALPQQEVLSNVQLCMPIDHAACHVANSMITYINNVDHLICICFIFYSYKGLVILFIVFTSILALRDVWNFLHSSLFGKRPILKLYQVS</sequence>
<dbReference type="InterPro" id="IPR005162">
    <property type="entry name" value="Retrotrans_gag_dom"/>
</dbReference>
<keyword evidence="6" id="KW-1185">Reference proteome</keyword>
<evidence type="ECO:0000256" key="1">
    <source>
        <dbReference type="ARBA" id="ARBA00022801"/>
    </source>
</evidence>
<dbReference type="Pfam" id="PF03732">
    <property type="entry name" value="Retrotrans_gag"/>
    <property type="match status" value="1"/>
</dbReference>
<feature type="transmembrane region" description="Helical" evidence="3">
    <location>
        <begin position="566"/>
        <end position="587"/>
    </location>
</feature>
<dbReference type="InterPro" id="IPR021109">
    <property type="entry name" value="Peptidase_aspartic_dom_sf"/>
</dbReference>
<dbReference type="Gene3D" id="2.40.70.10">
    <property type="entry name" value="Acid Proteases"/>
    <property type="match status" value="1"/>
</dbReference>
<keyword evidence="3" id="KW-1133">Transmembrane helix</keyword>